<dbReference type="Gene3D" id="2.30.40.10">
    <property type="entry name" value="Urease, subunit C, domain 1"/>
    <property type="match status" value="1"/>
</dbReference>
<keyword evidence="3 5" id="KW-0378">Hydrolase</keyword>
<dbReference type="RefSeq" id="WP_094452082.1">
    <property type="nucleotide sequence ID" value="NZ_NMVJ01000001.1"/>
</dbReference>
<dbReference type="Gene3D" id="3.20.20.140">
    <property type="entry name" value="Metal-dependent hydrolases"/>
    <property type="match status" value="1"/>
</dbReference>
<sequence>MTQRPSDWVLVGGEVLIGDDRVRRDLVVTGSTLAAVAPPGQAPADLPQVDAAGRLVTPGMIDTHIHGAAGVSFGAGDPTPALSWLAKHGTTTVVPSLVSGPVADMCQRADELTSQTPAPEAAAIAGVHLEGPFLSVAQCGAQDPKHLVSPAESSWQEWLPRPSVAMVTLAAERDGSEELCRALAEAGTIAALGHTEAGVADLARAVEAGLTHATHLWSGMTTFHRQGPWRVPGAIEACLAHPSITGEVIADGCHLPPELLDIARSCLGERLVVVSDGTIGIGMPDGYRYRLGDVECVVSDGVGMVVGQDAFGGSVTALDGMVRHLALRLGWPLAEVMALVSERPARLLGRTDLGVLAPGARADLVLWQADLTVSDTVLGGVLL</sequence>
<dbReference type="InterPro" id="IPR003764">
    <property type="entry name" value="GlcNAc_6-P_deAcase"/>
</dbReference>
<dbReference type="PIRSF" id="PIRSF038994">
    <property type="entry name" value="NagA"/>
    <property type="match status" value="1"/>
</dbReference>
<name>A0A255ELF5_9ACTN</name>
<dbReference type="GO" id="GO:0046872">
    <property type="term" value="F:metal ion binding"/>
    <property type="evidence" value="ECO:0007669"/>
    <property type="project" value="UniProtKB-KW"/>
</dbReference>
<dbReference type="PANTHER" id="PTHR11113">
    <property type="entry name" value="N-ACETYLGLUCOSAMINE-6-PHOSPHATE DEACETYLASE"/>
    <property type="match status" value="1"/>
</dbReference>
<feature type="binding site" evidence="7">
    <location>
        <position position="130"/>
    </location>
    <ligand>
        <name>Zn(2+)</name>
        <dbReference type="ChEBI" id="CHEBI:29105"/>
    </ligand>
</feature>
<reference evidence="9 10" key="1">
    <citation type="submission" date="2017-07" db="EMBL/GenBank/DDBJ databases">
        <title>Draft whole genome sequences of clinical Proprionibacteriaceae strains.</title>
        <authorList>
            <person name="Bernier A.-M."/>
            <person name="Bernard K."/>
            <person name="Domingo M.-C."/>
        </authorList>
    </citation>
    <scope>NUCLEOTIDE SEQUENCE [LARGE SCALE GENOMIC DNA]</scope>
    <source>
        <strain evidence="9 10">NML 150081</strain>
    </source>
</reference>
<dbReference type="InterPro" id="IPR032466">
    <property type="entry name" value="Metal_Hydrolase"/>
</dbReference>
<keyword evidence="4 5" id="KW-0119">Carbohydrate metabolism</keyword>
<dbReference type="GO" id="GO:0006046">
    <property type="term" value="P:N-acetylglucosamine catabolic process"/>
    <property type="evidence" value="ECO:0007669"/>
    <property type="project" value="TreeGrafter"/>
</dbReference>
<dbReference type="Proteomes" id="UP000216300">
    <property type="component" value="Unassembled WGS sequence"/>
</dbReference>
<evidence type="ECO:0000256" key="1">
    <source>
        <dbReference type="ARBA" id="ARBA00010716"/>
    </source>
</evidence>
<dbReference type="OrthoDB" id="9776488at2"/>
<dbReference type="EMBL" id="NMVJ01000001">
    <property type="protein sequence ID" value="OYN92060.1"/>
    <property type="molecule type" value="Genomic_DNA"/>
</dbReference>
<organism evidence="9 10">
    <name type="scientific">Parenemella sanctibonifatiensis</name>
    <dbReference type="NCBI Taxonomy" id="2016505"/>
    <lineage>
        <taxon>Bacteria</taxon>
        <taxon>Bacillati</taxon>
        <taxon>Actinomycetota</taxon>
        <taxon>Actinomycetes</taxon>
        <taxon>Propionibacteriales</taxon>
        <taxon>Propionibacteriaceae</taxon>
        <taxon>Parenemella</taxon>
    </lineage>
</organism>
<keyword evidence="2 7" id="KW-0479">Metal-binding</keyword>
<dbReference type="GO" id="GO:0008448">
    <property type="term" value="F:N-acetylglucosamine-6-phosphate deacetylase activity"/>
    <property type="evidence" value="ECO:0007669"/>
    <property type="project" value="InterPro"/>
</dbReference>
<evidence type="ECO:0000256" key="7">
    <source>
        <dbReference type="PIRSR" id="PIRSR038994-3"/>
    </source>
</evidence>
<comment type="caution">
    <text evidence="9">The sequence shown here is derived from an EMBL/GenBank/DDBJ whole genome shotgun (WGS) entry which is preliminary data.</text>
</comment>
<feature type="binding site" evidence="7">
    <location>
        <position position="194"/>
    </location>
    <ligand>
        <name>Zn(2+)</name>
        <dbReference type="ChEBI" id="CHEBI:29105"/>
    </ligand>
</feature>
<dbReference type="Pfam" id="PF01979">
    <property type="entry name" value="Amidohydro_1"/>
    <property type="match status" value="1"/>
</dbReference>
<evidence type="ECO:0000259" key="8">
    <source>
        <dbReference type="Pfam" id="PF01979"/>
    </source>
</evidence>
<dbReference type="InterPro" id="IPR006680">
    <property type="entry name" value="Amidohydro-rel"/>
</dbReference>
<evidence type="ECO:0000256" key="5">
    <source>
        <dbReference type="PIRNR" id="PIRNR038994"/>
    </source>
</evidence>
<feature type="domain" description="Amidohydrolase-related" evidence="8">
    <location>
        <begin position="55"/>
        <end position="380"/>
    </location>
</feature>
<evidence type="ECO:0000313" key="9">
    <source>
        <dbReference type="EMBL" id="OYN92060.1"/>
    </source>
</evidence>
<feature type="binding site" evidence="7">
    <location>
        <position position="215"/>
    </location>
    <ligand>
        <name>Zn(2+)</name>
        <dbReference type="ChEBI" id="CHEBI:29105"/>
    </ligand>
</feature>
<evidence type="ECO:0000313" key="10">
    <source>
        <dbReference type="Proteomes" id="UP000216300"/>
    </source>
</evidence>
<evidence type="ECO:0000256" key="2">
    <source>
        <dbReference type="ARBA" id="ARBA00022723"/>
    </source>
</evidence>
<dbReference type="SUPFAM" id="SSF51556">
    <property type="entry name" value="Metallo-dependent hydrolases"/>
    <property type="match status" value="1"/>
</dbReference>
<dbReference type="PANTHER" id="PTHR11113:SF14">
    <property type="entry name" value="N-ACETYLGLUCOSAMINE-6-PHOSPHATE DEACETYLASE"/>
    <property type="match status" value="1"/>
</dbReference>
<gene>
    <name evidence="9" type="ORF">CGZ91_00615</name>
</gene>
<accession>A0A255ELF5</accession>
<keyword evidence="10" id="KW-1185">Reference proteome</keyword>
<proteinExistence type="inferred from homology"/>
<dbReference type="AlphaFoldDB" id="A0A255ELF5"/>
<protein>
    <submittedName>
        <fullName evidence="9">N-acetylglucosamine-6-phosphate deacetylase</fullName>
    </submittedName>
</protein>
<dbReference type="SUPFAM" id="SSF51338">
    <property type="entry name" value="Composite domain of metallo-dependent hydrolases"/>
    <property type="match status" value="1"/>
</dbReference>
<evidence type="ECO:0000256" key="4">
    <source>
        <dbReference type="ARBA" id="ARBA00023277"/>
    </source>
</evidence>
<comment type="similarity">
    <text evidence="1 5">Belongs to the metallo-dependent hydrolases superfamily. NagA family.</text>
</comment>
<feature type="active site" description="Proton donor/acceptor" evidence="6">
    <location>
        <position position="276"/>
    </location>
</feature>
<comment type="cofactor">
    <cofactor evidence="7">
        <name>a divalent metal cation</name>
        <dbReference type="ChEBI" id="CHEBI:60240"/>
    </cofactor>
    <text evidence="7">Binds 1 divalent metal cation per subunit.</text>
</comment>
<evidence type="ECO:0000256" key="3">
    <source>
        <dbReference type="ARBA" id="ARBA00022801"/>
    </source>
</evidence>
<evidence type="ECO:0000256" key="6">
    <source>
        <dbReference type="PIRSR" id="PIRSR038994-1"/>
    </source>
</evidence>
<dbReference type="InterPro" id="IPR011059">
    <property type="entry name" value="Metal-dep_hydrolase_composite"/>
</dbReference>